<keyword evidence="3" id="KW-1185">Reference proteome</keyword>
<accession>A0A1Y2E2Q9</accession>
<feature type="region of interest" description="Disordered" evidence="1">
    <location>
        <begin position="1"/>
        <end position="100"/>
    </location>
</feature>
<evidence type="ECO:0000313" key="3">
    <source>
        <dbReference type="Proteomes" id="UP000193920"/>
    </source>
</evidence>
<feature type="compositionally biased region" description="Low complexity" evidence="1">
    <location>
        <begin position="89"/>
        <end position="100"/>
    </location>
</feature>
<gene>
    <name evidence="2" type="ORF">LY90DRAFT_504953</name>
</gene>
<dbReference type="Proteomes" id="UP000193920">
    <property type="component" value="Unassembled WGS sequence"/>
</dbReference>
<dbReference type="EMBL" id="MCOG01000052">
    <property type="protein sequence ID" value="ORY65606.1"/>
    <property type="molecule type" value="Genomic_DNA"/>
</dbReference>
<sequence>MPFPPMLHYGTNGVDGDEDGDGYQWHEERHHQDNHENEKKEDSSKDSNMVMATGLDYSRSSDRKVDQKIEGTKERRRESNENSVQVIRNNNDSSNYKINN</sequence>
<feature type="compositionally biased region" description="Basic and acidic residues" evidence="1">
    <location>
        <begin position="24"/>
        <end position="45"/>
    </location>
</feature>
<feature type="compositionally biased region" description="Basic and acidic residues" evidence="1">
    <location>
        <begin position="59"/>
        <end position="80"/>
    </location>
</feature>
<reference evidence="2 3" key="1">
    <citation type="submission" date="2016-08" db="EMBL/GenBank/DDBJ databases">
        <title>A Parts List for Fungal Cellulosomes Revealed by Comparative Genomics.</title>
        <authorList>
            <consortium name="DOE Joint Genome Institute"/>
            <person name="Haitjema C.H."/>
            <person name="Gilmore S.P."/>
            <person name="Henske J.K."/>
            <person name="Solomon K.V."/>
            <person name="De Groot R."/>
            <person name="Kuo A."/>
            <person name="Mondo S.J."/>
            <person name="Salamov A.A."/>
            <person name="Labutti K."/>
            <person name="Zhao Z."/>
            <person name="Chiniquy J."/>
            <person name="Barry K."/>
            <person name="Brewer H.M."/>
            <person name="Purvine S.O."/>
            <person name="Wright A.T."/>
            <person name="Boxma B."/>
            <person name="Van Alen T."/>
            <person name="Hackstein J.H."/>
            <person name="Baker S.E."/>
            <person name="Grigoriev I.V."/>
            <person name="O'Malley M.A."/>
        </authorList>
    </citation>
    <scope>NUCLEOTIDE SEQUENCE [LARGE SCALE GENOMIC DNA]</scope>
    <source>
        <strain evidence="2 3">G1</strain>
    </source>
</reference>
<protein>
    <submittedName>
        <fullName evidence="2">Uncharacterized protein</fullName>
    </submittedName>
</protein>
<evidence type="ECO:0000256" key="1">
    <source>
        <dbReference type="SAM" id="MobiDB-lite"/>
    </source>
</evidence>
<dbReference type="AlphaFoldDB" id="A0A1Y2E2Q9"/>
<evidence type="ECO:0000313" key="2">
    <source>
        <dbReference type="EMBL" id="ORY65606.1"/>
    </source>
</evidence>
<name>A0A1Y2E2Q9_9FUNG</name>
<proteinExistence type="predicted"/>
<organism evidence="2 3">
    <name type="scientific">Neocallimastix californiae</name>
    <dbReference type="NCBI Taxonomy" id="1754190"/>
    <lineage>
        <taxon>Eukaryota</taxon>
        <taxon>Fungi</taxon>
        <taxon>Fungi incertae sedis</taxon>
        <taxon>Chytridiomycota</taxon>
        <taxon>Chytridiomycota incertae sedis</taxon>
        <taxon>Neocallimastigomycetes</taxon>
        <taxon>Neocallimastigales</taxon>
        <taxon>Neocallimastigaceae</taxon>
        <taxon>Neocallimastix</taxon>
    </lineage>
</organism>
<comment type="caution">
    <text evidence="2">The sequence shown here is derived from an EMBL/GenBank/DDBJ whole genome shotgun (WGS) entry which is preliminary data.</text>
</comment>